<dbReference type="PROSITE" id="PS01096">
    <property type="entry name" value="PPIC_PPIASE_1"/>
    <property type="match status" value="1"/>
</dbReference>
<dbReference type="EMBL" id="LUUI01000123">
    <property type="protein sequence ID" value="OAI13108.1"/>
    <property type="molecule type" value="Genomic_DNA"/>
</dbReference>
<reference evidence="14 15" key="1">
    <citation type="submission" date="2016-03" db="EMBL/GenBank/DDBJ databases">
        <authorList>
            <person name="Ploux O."/>
        </authorList>
    </citation>
    <scope>NUCLEOTIDE SEQUENCE [LARGE SCALE GENOMIC DNA]</scope>
    <source>
        <strain evidence="14 15">R-45370</strain>
    </source>
</reference>
<dbReference type="STRING" id="980561.A1359_12790"/>
<dbReference type="Pfam" id="PF13624">
    <property type="entry name" value="SurA_N_3"/>
    <property type="match status" value="1"/>
</dbReference>
<keyword evidence="11" id="KW-0697">Rotamase</keyword>
<protein>
    <recommendedName>
        <fullName evidence="9">Periplasmic chaperone PpiD</fullName>
    </recommendedName>
    <alternativeName>
        <fullName evidence="10">Periplasmic folding chaperone</fullName>
    </alternativeName>
</protein>
<dbReference type="PROSITE" id="PS50198">
    <property type="entry name" value="PPIC_PPIASE_2"/>
    <property type="match status" value="1"/>
</dbReference>
<evidence type="ECO:0000256" key="1">
    <source>
        <dbReference type="ARBA" id="ARBA00004382"/>
    </source>
</evidence>
<evidence type="ECO:0000256" key="6">
    <source>
        <dbReference type="ARBA" id="ARBA00023136"/>
    </source>
</evidence>
<name>A0A177N510_9GAMM</name>
<keyword evidence="3" id="KW-0997">Cell inner membrane</keyword>
<dbReference type="Proteomes" id="UP000078476">
    <property type="component" value="Unassembled WGS sequence"/>
</dbReference>
<organism evidence="14 15">
    <name type="scientific">Methylomonas lenta</name>
    <dbReference type="NCBI Taxonomy" id="980561"/>
    <lineage>
        <taxon>Bacteria</taxon>
        <taxon>Pseudomonadati</taxon>
        <taxon>Pseudomonadota</taxon>
        <taxon>Gammaproteobacteria</taxon>
        <taxon>Methylococcales</taxon>
        <taxon>Methylococcaceae</taxon>
        <taxon>Methylomonas</taxon>
    </lineage>
</organism>
<keyword evidence="11 14" id="KW-0413">Isomerase</keyword>
<dbReference type="InterPro" id="IPR027304">
    <property type="entry name" value="Trigger_fact/SurA_dom_sf"/>
</dbReference>
<keyword evidence="7" id="KW-0143">Chaperone</keyword>
<proteinExistence type="inferred from homology"/>
<sequence length="622" mass="68651">MLLEIREKVQGVFASIILVLVCVLFGLWGIQNYLGGGSEAPVLTVGDKEFFQRDVSQAYQQFAQNLAGRKFDEEVLKKQAIQKLIRDEVLLQFAEAQKLVVTDEEARDFIQSLEYFQKDGAFDKTQYQTLLGSQGMSSDEFVGRIKKALVMEQVQHAVTDSGFVTKAEVEGFFKIQNQKRDLEYLTIPLNPKSETPTDEEIAAYYQQHQDLYQTPEQVSIEYVELSLDTLAKDVVVTEDQLTAYYQDQKAQFTTPERRKISHILFAFAKDSANDEQTLQKAIKAKQELSNKDFATLATEISDDKLSAKNGGDLGLFTVGVMEKSFEDAASQLKLGEVSEPVKSAFGYHLIKVTELVPAEIKSYDSVKPELTKAYQKAQAESRFSELGERLSEVSYENPTSLEASAKLLGVDVKKSPMFTRSTGDDVAAEEKVRLAAFSEDVLKGNNSEPVEVGTDKIVVLRMLSHEQAANKELQVVKAEVIAALQKDQAQQQVVAMANKLNDELLAGKSMGEVAKAANLSVQKVAGLMRNSTDLDPAVSQAVFRAAKPQANQPSSIVIDNPTGGKILVSISQVTEGVMSEADKAKLAEIEKSMATAFGRAQFEAMLNQLQADADIKFNVAKQ</sequence>
<dbReference type="InterPro" id="IPR046357">
    <property type="entry name" value="PPIase_dom_sf"/>
</dbReference>
<dbReference type="RefSeq" id="WP_066984604.1">
    <property type="nucleotide sequence ID" value="NZ_LUUI01000123.1"/>
</dbReference>
<feature type="domain" description="PpiC" evidence="13">
    <location>
        <begin position="255"/>
        <end position="354"/>
    </location>
</feature>
<dbReference type="GO" id="GO:0005886">
    <property type="term" value="C:plasma membrane"/>
    <property type="evidence" value="ECO:0007669"/>
    <property type="project" value="UniProtKB-SubCell"/>
</dbReference>
<evidence type="ECO:0000256" key="11">
    <source>
        <dbReference type="PROSITE-ProRule" id="PRU00278"/>
    </source>
</evidence>
<evidence type="ECO:0000256" key="4">
    <source>
        <dbReference type="ARBA" id="ARBA00022692"/>
    </source>
</evidence>
<dbReference type="AlphaFoldDB" id="A0A177N510"/>
<dbReference type="InterPro" id="IPR052029">
    <property type="entry name" value="PpiD_chaperone"/>
</dbReference>
<dbReference type="GO" id="GO:0003755">
    <property type="term" value="F:peptidyl-prolyl cis-trans isomerase activity"/>
    <property type="evidence" value="ECO:0007669"/>
    <property type="project" value="UniProtKB-KW"/>
</dbReference>
<evidence type="ECO:0000256" key="8">
    <source>
        <dbReference type="ARBA" id="ARBA00038408"/>
    </source>
</evidence>
<dbReference type="Gene3D" id="1.10.4030.10">
    <property type="entry name" value="Porin chaperone SurA, peptide-binding domain"/>
    <property type="match status" value="1"/>
</dbReference>
<evidence type="ECO:0000259" key="13">
    <source>
        <dbReference type="PROSITE" id="PS50198"/>
    </source>
</evidence>
<feature type="transmembrane region" description="Helical" evidence="12">
    <location>
        <begin position="12"/>
        <end position="30"/>
    </location>
</feature>
<evidence type="ECO:0000256" key="7">
    <source>
        <dbReference type="ARBA" id="ARBA00023186"/>
    </source>
</evidence>
<gene>
    <name evidence="14" type="ORF">A1359_12790</name>
</gene>
<evidence type="ECO:0000256" key="12">
    <source>
        <dbReference type="SAM" id="Phobius"/>
    </source>
</evidence>
<comment type="similarity">
    <text evidence="8">Belongs to the PpiD chaperone family.</text>
</comment>
<keyword evidence="2" id="KW-1003">Cell membrane</keyword>
<dbReference type="Pfam" id="PF00639">
    <property type="entry name" value="Rotamase"/>
    <property type="match status" value="1"/>
</dbReference>
<comment type="caution">
    <text evidence="14">The sequence shown here is derived from an EMBL/GenBank/DDBJ whole genome shotgun (WGS) entry which is preliminary data.</text>
</comment>
<evidence type="ECO:0000313" key="14">
    <source>
        <dbReference type="EMBL" id="OAI13108.1"/>
    </source>
</evidence>
<evidence type="ECO:0000256" key="10">
    <source>
        <dbReference type="ARBA" id="ARBA00042775"/>
    </source>
</evidence>
<dbReference type="PANTHER" id="PTHR47529">
    <property type="entry name" value="PEPTIDYL-PROLYL CIS-TRANS ISOMERASE D"/>
    <property type="match status" value="1"/>
</dbReference>
<evidence type="ECO:0000256" key="2">
    <source>
        <dbReference type="ARBA" id="ARBA00022475"/>
    </source>
</evidence>
<accession>A0A177N510</accession>
<dbReference type="Gene3D" id="3.10.50.40">
    <property type="match status" value="1"/>
</dbReference>
<dbReference type="InterPro" id="IPR000297">
    <property type="entry name" value="PPIase_PpiC"/>
</dbReference>
<keyword evidence="5 12" id="KW-1133">Transmembrane helix</keyword>
<dbReference type="InterPro" id="IPR023058">
    <property type="entry name" value="PPIase_PpiC_CS"/>
</dbReference>
<keyword evidence="6 12" id="KW-0472">Membrane</keyword>
<comment type="subcellular location">
    <subcellularLocation>
        <location evidence="1">Cell inner membrane</location>
        <topology evidence="1">Single-pass type II membrane protein</topology>
        <orientation evidence="1">Periplasmic side</orientation>
    </subcellularLocation>
</comment>
<dbReference type="SUPFAM" id="SSF54534">
    <property type="entry name" value="FKBP-like"/>
    <property type="match status" value="1"/>
</dbReference>
<dbReference type="SUPFAM" id="SSF109998">
    <property type="entry name" value="Triger factor/SurA peptide-binding domain-like"/>
    <property type="match status" value="1"/>
</dbReference>
<dbReference type="OrthoDB" id="9812372at2"/>
<evidence type="ECO:0000256" key="3">
    <source>
        <dbReference type="ARBA" id="ARBA00022519"/>
    </source>
</evidence>
<keyword evidence="4 12" id="KW-0812">Transmembrane</keyword>
<evidence type="ECO:0000256" key="9">
    <source>
        <dbReference type="ARBA" id="ARBA00040743"/>
    </source>
</evidence>
<evidence type="ECO:0000256" key="5">
    <source>
        <dbReference type="ARBA" id="ARBA00022989"/>
    </source>
</evidence>
<evidence type="ECO:0000313" key="15">
    <source>
        <dbReference type="Proteomes" id="UP000078476"/>
    </source>
</evidence>
<dbReference type="PANTHER" id="PTHR47529:SF1">
    <property type="entry name" value="PERIPLASMIC CHAPERONE PPID"/>
    <property type="match status" value="1"/>
</dbReference>
<keyword evidence="15" id="KW-1185">Reference proteome</keyword>